<dbReference type="Gene3D" id="1.20.1260.10">
    <property type="match status" value="1"/>
</dbReference>
<comment type="caution">
    <text evidence="1">The sequence shown here is derived from an EMBL/GenBank/DDBJ whole genome shotgun (WGS) entry which is preliminary data.</text>
</comment>
<name>A0ABV7A880_9BACI</name>
<reference evidence="2" key="1">
    <citation type="journal article" date="2019" name="Int. J. Syst. Evol. Microbiol.">
        <title>The Global Catalogue of Microorganisms (GCM) 10K type strain sequencing project: providing services to taxonomists for standard genome sequencing and annotation.</title>
        <authorList>
            <consortium name="The Broad Institute Genomics Platform"/>
            <consortium name="The Broad Institute Genome Sequencing Center for Infectious Disease"/>
            <person name="Wu L."/>
            <person name="Ma J."/>
        </authorList>
    </citation>
    <scope>NUCLEOTIDE SEQUENCE [LARGE SCALE GENOMIC DNA]</scope>
    <source>
        <strain evidence="2">KCTC 13193</strain>
    </source>
</reference>
<protein>
    <submittedName>
        <fullName evidence="1">DUF3231 family protein</fullName>
    </submittedName>
</protein>
<gene>
    <name evidence="1" type="ORF">ACFODW_12020</name>
</gene>
<keyword evidence="2" id="KW-1185">Reference proteome</keyword>
<organism evidence="1 2">
    <name type="scientific">Virgibacillus sediminis</name>
    <dbReference type="NCBI Taxonomy" id="202260"/>
    <lineage>
        <taxon>Bacteria</taxon>
        <taxon>Bacillati</taxon>
        <taxon>Bacillota</taxon>
        <taxon>Bacilli</taxon>
        <taxon>Bacillales</taxon>
        <taxon>Bacillaceae</taxon>
        <taxon>Virgibacillus</taxon>
    </lineage>
</organism>
<dbReference type="Proteomes" id="UP001595387">
    <property type="component" value="Unassembled WGS sequence"/>
</dbReference>
<dbReference type="InterPro" id="IPR021617">
    <property type="entry name" value="DUF3231"/>
</dbReference>
<proteinExistence type="predicted"/>
<dbReference type="InterPro" id="IPR012347">
    <property type="entry name" value="Ferritin-like"/>
</dbReference>
<dbReference type="Pfam" id="PF11553">
    <property type="entry name" value="DUF3231"/>
    <property type="match status" value="1"/>
</dbReference>
<dbReference type="RefSeq" id="WP_390306753.1">
    <property type="nucleotide sequence ID" value="NZ_JBHRRZ010000017.1"/>
</dbReference>
<sequence length="168" mass="18220">MGVMSGNPQDEPMHYGEVYGIWASVLATHQMIAGYQTMVNHAGDEDLVQLIKEAIQMGQQEVKQQETFLKENGVGLPPAPPERPQASLDEIPAGARFQDPEIAAALSANTAASLVSASKMMGQSIREDIIAMYGQFHTQTAAFGGKVLRLNKDKGWLIPPPLHQHGTE</sequence>
<dbReference type="EMBL" id="JBHRRZ010000017">
    <property type="protein sequence ID" value="MFC2949064.1"/>
    <property type="molecule type" value="Genomic_DNA"/>
</dbReference>
<accession>A0ABV7A880</accession>
<evidence type="ECO:0000313" key="1">
    <source>
        <dbReference type="EMBL" id="MFC2949064.1"/>
    </source>
</evidence>
<evidence type="ECO:0000313" key="2">
    <source>
        <dbReference type="Proteomes" id="UP001595387"/>
    </source>
</evidence>